<accession>A0AAV9EFC2</accession>
<evidence type="ECO:0000313" key="2">
    <source>
        <dbReference type="EMBL" id="KAK1312373.1"/>
    </source>
</evidence>
<comment type="caution">
    <text evidence="2">The sequence shown here is derived from an EMBL/GenBank/DDBJ whole genome shotgun (WGS) entry which is preliminary data.</text>
</comment>
<name>A0AAV9EFC2_ACOCL</name>
<gene>
    <name evidence="2" type="ORF">QJS10_CPA07g00936</name>
</gene>
<dbReference type="Proteomes" id="UP001180020">
    <property type="component" value="Unassembled WGS sequence"/>
</dbReference>
<proteinExistence type="predicted"/>
<reference evidence="2" key="1">
    <citation type="journal article" date="2023" name="Nat. Commun.">
        <title>Diploid and tetraploid genomes of Acorus and the evolution of monocots.</title>
        <authorList>
            <person name="Ma L."/>
            <person name="Liu K.W."/>
            <person name="Li Z."/>
            <person name="Hsiao Y.Y."/>
            <person name="Qi Y."/>
            <person name="Fu T."/>
            <person name="Tang G.D."/>
            <person name="Zhang D."/>
            <person name="Sun W.H."/>
            <person name="Liu D.K."/>
            <person name="Li Y."/>
            <person name="Chen G.Z."/>
            <person name="Liu X.D."/>
            <person name="Liao X.Y."/>
            <person name="Jiang Y.T."/>
            <person name="Yu X."/>
            <person name="Hao Y."/>
            <person name="Huang J."/>
            <person name="Zhao X.W."/>
            <person name="Ke S."/>
            <person name="Chen Y.Y."/>
            <person name="Wu W.L."/>
            <person name="Hsu J.L."/>
            <person name="Lin Y.F."/>
            <person name="Huang M.D."/>
            <person name="Li C.Y."/>
            <person name="Huang L."/>
            <person name="Wang Z.W."/>
            <person name="Zhao X."/>
            <person name="Zhong W.Y."/>
            <person name="Peng D.H."/>
            <person name="Ahmad S."/>
            <person name="Lan S."/>
            <person name="Zhang J.S."/>
            <person name="Tsai W.C."/>
            <person name="Van de Peer Y."/>
            <person name="Liu Z.J."/>
        </authorList>
    </citation>
    <scope>NUCLEOTIDE SEQUENCE</scope>
    <source>
        <strain evidence="2">CP</strain>
    </source>
</reference>
<evidence type="ECO:0000313" key="3">
    <source>
        <dbReference type="Proteomes" id="UP001180020"/>
    </source>
</evidence>
<keyword evidence="3" id="KW-1185">Reference proteome</keyword>
<evidence type="ECO:0000256" key="1">
    <source>
        <dbReference type="SAM" id="MobiDB-lite"/>
    </source>
</evidence>
<protein>
    <submittedName>
        <fullName evidence="2">Uncharacterized protein</fullName>
    </submittedName>
</protein>
<dbReference type="EMBL" id="JAUJYO010000007">
    <property type="protein sequence ID" value="KAK1312373.1"/>
    <property type="molecule type" value="Genomic_DNA"/>
</dbReference>
<dbReference type="AlphaFoldDB" id="A0AAV9EFC2"/>
<sequence>MVGRSSTIGLHVASQDLTPPQRWEVVTSPAQATGRRGCLQQATGDRQGPNWIEDHPWTTGNWRMYFFYGGPGRNDPNLEKLKKHVTGSGG</sequence>
<organism evidence="2 3">
    <name type="scientific">Acorus calamus</name>
    <name type="common">Sweet flag</name>
    <dbReference type="NCBI Taxonomy" id="4465"/>
    <lineage>
        <taxon>Eukaryota</taxon>
        <taxon>Viridiplantae</taxon>
        <taxon>Streptophyta</taxon>
        <taxon>Embryophyta</taxon>
        <taxon>Tracheophyta</taxon>
        <taxon>Spermatophyta</taxon>
        <taxon>Magnoliopsida</taxon>
        <taxon>Liliopsida</taxon>
        <taxon>Acoraceae</taxon>
        <taxon>Acorus</taxon>
    </lineage>
</organism>
<feature type="region of interest" description="Disordered" evidence="1">
    <location>
        <begin position="28"/>
        <end position="54"/>
    </location>
</feature>
<reference evidence="2" key="2">
    <citation type="submission" date="2023-06" db="EMBL/GenBank/DDBJ databases">
        <authorList>
            <person name="Ma L."/>
            <person name="Liu K.-W."/>
            <person name="Li Z."/>
            <person name="Hsiao Y.-Y."/>
            <person name="Qi Y."/>
            <person name="Fu T."/>
            <person name="Tang G."/>
            <person name="Zhang D."/>
            <person name="Sun W.-H."/>
            <person name="Liu D.-K."/>
            <person name="Li Y."/>
            <person name="Chen G.-Z."/>
            <person name="Liu X.-D."/>
            <person name="Liao X.-Y."/>
            <person name="Jiang Y.-T."/>
            <person name="Yu X."/>
            <person name="Hao Y."/>
            <person name="Huang J."/>
            <person name="Zhao X.-W."/>
            <person name="Ke S."/>
            <person name="Chen Y.-Y."/>
            <person name="Wu W.-L."/>
            <person name="Hsu J.-L."/>
            <person name="Lin Y.-F."/>
            <person name="Huang M.-D."/>
            <person name="Li C.-Y."/>
            <person name="Huang L."/>
            <person name="Wang Z.-W."/>
            <person name="Zhao X."/>
            <person name="Zhong W.-Y."/>
            <person name="Peng D.-H."/>
            <person name="Ahmad S."/>
            <person name="Lan S."/>
            <person name="Zhang J.-S."/>
            <person name="Tsai W.-C."/>
            <person name="Van De Peer Y."/>
            <person name="Liu Z.-J."/>
        </authorList>
    </citation>
    <scope>NUCLEOTIDE SEQUENCE</scope>
    <source>
        <strain evidence="2">CP</strain>
        <tissue evidence="2">Leaves</tissue>
    </source>
</reference>